<dbReference type="RefSeq" id="WP_214436638.1">
    <property type="nucleotide sequence ID" value="NZ_CAWPUQ010000237.1"/>
</dbReference>
<reference evidence="1 2" key="1">
    <citation type="journal article" date="2021" name="Int. J. Syst. Evol. Microbiol.">
        <title>Amazonocrinis nigriterrae gen. nov., sp. nov., Atlanticothrix silvestris gen. nov., sp. nov. and Dendronalium phyllosphericum gen. nov., sp. nov., nostocacean cyanobacteria from Brazilian environments.</title>
        <authorList>
            <person name="Alvarenga D.O."/>
            <person name="Andreote A.P.D."/>
            <person name="Branco L.H.Z."/>
            <person name="Delbaje E."/>
            <person name="Cruz R.B."/>
            <person name="Varani A.M."/>
            <person name="Fiore M.F."/>
        </authorList>
    </citation>
    <scope>NUCLEOTIDE SEQUENCE [LARGE SCALE GENOMIC DNA]</scope>
    <source>
        <strain evidence="1 2">CENA369</strain>
    </source>
</reference>
<name>A0A8J7LPL9_9NOST</name>
<dbReference type="Proteomes" id="UP000662314">
    <property type="component" value="Unassembled WGS sequence"/>
</dbReference>
<organism evidence="1 2">
    <name type="scientific">Dendronalium phyllosphericum CENA369</name>
    <dbReference type="NCBI Taxonomy" id="1725256"/>
    <lineage>
        <taxon>Bacteria</taxon>
        <taxon>Bacillati</taxon>
        <taxon>Cyanobacteriota</taxon>
        <taxon>Cyanophyceae</taxon>
        <taxon>Nostocales</taxon>
        <taxon>Nostocaceae</taxon>
        <taxon>Dendronalium</taxon>
        <taxon>Dendronalium phyllosphericum</taxon>
    </lineage>
</organism>
<dbReference type="EMBL" id="JAECZA010000300">
    <property type="protein sequence ID" value="MBH8577959.1"/>
    <property type="molecule type" value="Genomic_DNA"/>
</dbReference>
<evidence type="ECO:0000313" key="1">
    <source>
        <dbReference type="EMBL" id="MBH8577959.1"/>
    </source>
</evidence>
<comment type="caution">
    <text evidence="1">The sequence shown here is derived from an EMBL/GenBank/DDBJ whole genome shotgun (WGS) entry which is preliminary data.</text>
</comment>
<evidence type="ECO:0000313" key="2">
    <source>
        <dbReference type="Proteomes" id="UP000662314"/>
    </source>
</evidence>
<gene>
    <name evidence="1" type="ORF">I8752_34365</name>
</gene>
<protein>
    <submittedName>
        <fullName evidence="1">Uncharacterized protein</fullName>
    </submittedName>
</protein>
<sequence>MSKGGRTSGTWTGGSTWRSGQTKTIRVPVVLEAQIMDYARAIDGAIDVSHVNTADSILSAIDRYIAWRHQNYRSTQAAKEPDTTSRTWDELRKFQRLLRENPAVLLDDDTCR</sequence>
<accession>A0A8J7LPL9</accession>
<keyword evidence="2" id="KW-1185">Reference proteome</keyword>
<dbReference type="AlphaFoldDB" id="A0A8J7LPL9"/>
<proteinExistence type="predicted"/>